<organism evidence="1">
    <name type="scientific">Florenciella sp. virus SA2</name>
    <dbReference type="NCBI Taxonomy" id="3240092"/>
    <lineage>
        <taxon>Viruses</taxon>
    </lineage>
</organism>
<accession>A0AB39J969</accession>
<name>A0AB39J969_9VIRU</name>
<gene>
    <name evidence="1" type="ORF">FloV-SA2_00268</name>
</gene>
<reference evidence="1" key="1">
    <citation type="submission" date="2024-03" db="EMBL/GenBank/DDBJ databases">
        <title>Eukaryotic viruses encode the ribosomal protein eL40.</title>
        <authorList>
            <person name="Thomy J."/>
            <person name="Schvarcz C.R."/>
            <person name="McBeain K.A."/>
            <person name="Edwards K.F."/>
            <person name="Steward G.F."/>
        </authorList>
    </citation>
    <scope>NUCLEOTIDE SEQUENCE</scope>
    <source>
        <strain evidence="1">FloV-SA2</strain>
    </source>
</reference>
<protein>
    <submittedName>
        <fullName evidence="1">Uncharacterized protein</fullName>
    </submittedName>
</protein>
<proteinExistence type="predicted"/>
<dbReference type="EMBL" id="PP542043">
    <property type="protein sequence ID" value="XDO02087.1"/>
    <property type="molecule type" value="Genomic_DNA"/>
</dbReference>
<evidence type="ECO:0000313" key="1">
    <source>
        <dbReference type="EMBL" id="XDO02087.1"/>
    </source>
</evidence>
<sequence length="282" mass="33550">MKGITFSFICCFSTFGLWQLNVLTTQSINAVSDSIHYLGDITNNGFKYTLTFFENSHERYLYNLKKEKEKTDLQRKIRIENLENVLEETNLVIEKGLPNYYRFLEMFGHNIYSQYELAYQILLLKDTLFVSDSLIVLSEIIKNNLEQQFKLTNMDTIVNKMIEKNIYNDIVFSIQLQQMNNIYNEESDSLYILKDSIYTYESSWNMNLSNEFFKLASIQNTNLSYITLNYIPNTMTLDFKDIHKSPKKNIYFDTTQDNYQDPKCYSEPLLRESIWNKHNFKI</sequence>